<keyword evidence="1" id="KW-0812">Transmembrane</keyword>
<keyword evidence="1" id="KW-1133">Transmembrane helix</keyword>
<sequence length="132" mass="14762">MDWLLDNMPWIFSGIGVTFLTWLLFPSSENKKEVPPSPPINTTIVNNNTNTTQQNEAHPPALSNAKNVFEKKRKELLQILFIDDDTSFKVVGMLKKAGWSSTKIVSDLAALDQSVVRNADVFLLIFRGLGKS</sequence>
<dbReference type="Proteomes" id="UP000177583">
    <property type="component" value="Unassembled WGS sequence"/>
</dbReference>
<name>A0A1F6GRR7_9PROT</name>
<dbReference type="EMBL" id="MFNF01000042">
    <property type="protein sequence ID" value="OGH00759.1"/>
    <property type="molecule type" value="Genomic_DNA"/>
</dbReference>
<evidence type="ECO:0000256" key="1">
    <source>
        <dbReference type="SAM" id="Phobius"/>
    </source>
</evidence>
<keyword evidence="1" id="KW-0472">Membrane</keyword>
<gene>
    <name evidence="2" type="ORF">A2557_03550</name>
</gene>
<dbReference type="AlphaFoldDB" id="A0A1F6GRR7"/>
<reference evidence="2 3" key="1">
    <citation type="journal article" date="2016" name="Nat. Commun.">
        <title>Thousands of microbial genomes shed light on interconnected biogeochemical processes in an aquifer system.</title>
        <authorList>
            <person name="Anantharaman K."/>
            <person name="Brown C.T."/>
            <person name="Hug L.A."/>
            <person name="Sharon I."/>
            <person name="Castelle C.J."/>
            <person name="Probst A.J."/>
            <person name="Thomas B.C."/>
            <person name="Singh A."/>
            <person name="Wilkins M.J."/>
            <person name="Karaoz U."/>
            <person name="Brodie E.L."/>
            <person name="Williams K.H."/>
            <person name="Hubbard S.S."/>
            <person name="Banfield J.F."/>
        </authorList>
    </citation>
    <scope>NUCLEOTIDE SEQUENCE [LARGE SCALE GENOMIC DNA]</scope>
</reference>
<evidence type="ECO:0000313" key="2">
    <source>
        <dbReference type="EMBL" id="OGH00759.1"/>
    </source>
</evidence>
<accession>A0A1F6GRR7</accession>
<proteinExistence type="predicted"/>
<comment type="caution">
    <text evidence="2">The sequence shown here is derived from an EMBL/GenBank/DDBJ whole genome shotgun (WGS) entry which is preliminary data.</text>
</comment>
<feature type="transmembrane region" description="Helical" evidence="1">
    <location>
        <begin position="7"/>
        <end position="25"/>
    </location>
</feature>
<protein>
    <submittedName>
        <fullName evidence="2">Uncharacterized protein</fullName>
    </submittedName>
</protein>
<organism evidence="2 3">
    <name type="scientific">Candidatus Lambdaproteobacteria bacterium RIFOXYD2_FULL_56_26</name>
    <dbReference type="NCBI Taxonomy" id="1817773"/>
    <lineage>
        <taxon>Bacteria</taxon>
        <taxon>Pseudomonadati</taxon>
        <taxon>Pseudomonadota</taxon>
        <taxon>Candidatus Lambdaproteobacteria</taxon>
    </lineage>
</organism>
<evidence type="ECO:0000313" key="3">
    <source>
        <dbReference type="Proteomes" id="UP000177583"/>
    </source>
</evidence>